<keyword evidence="4" id="KW-0804">Transcription</keyword>
<keyword evidence="8" id="KW-1185">Reference proteome</keyword>
<keyword evidence="3 5" id="KW-0238">DNA-binding</keyword>
<dbReference type="Pfam" id="PF13977">
    <property type="entry name" value="TetR_C_6"/>
    <property type="match status" value="1"/>
</dbReference>
<dbReference type="Proteomes" id="UP000237755">
    <property type="component" value="Unassembled WGS sequence"/>
</dbReference>
<protein>
    <recommendedName>
        <fullName evidence="6">HTH tetR-type domain-containing protein</fullName>
    </recommendedName>
</protein>
<keyword evidence="2" id="KW-0805">Transcription regulation</keyword>
<dbReference type="EMBL" id="MPZN01000017">
    <property type="protein sequence ID" value="PPL19199.1"/>
    <property type="molecule type" value="Genomic_DNA"/>
</dbReference>
<sequence length="203" mass="22484">MPKVVDHDQRRREIIEAVWAVIVRKGLVNATMREIAREAGYSSGVLVHYFSDKDDLLVQAMRAAHREVHLMLETALSASELRSTELRGLDALREYMLACLPLDAQRQTLAAVEVAFWGEAIGNERLLGVNDQETEAFNDRVRTRLVEAQSAGTLASGVSIDAAVRRLRVLMDGLSVQSVVYRGAPTAAQQVEMLDELLGDLRA</sequence>
<evidence type="ECO:0000256" key="5">
    <source>
        <dbReference type="PROSITE-ProRule" id="PRU00335"/>
    </source>
</evidence>
<comment type="caution">
    <text evidence="7">The sequence shown here is derived from an EMBL/GenBank/DDBJ whole genome shotgun (WGS) entry which is preliminary data.</text>
</comment>
<dbReference type="InterPro" id="IPR001647">
    <property type="entry name" value="HTH_TetR"/>
</dbReference>
<dbReference type="InterPro" id="IPR039538">
    <property type="entry name" value="BetI_C"/>
</dbReference>
<dbReference type="Pfam" id="PF00440">
    <property type="entry name" value="TetR_N"/>
    <property type="match status" value="1"/>
</dbReference>
<dbReference type="InterPro" id="IPR009057">
    <property type="entry name" value="Homeodomain-like_sf"/>
</dbReference>
<dbReference type="PRINTS" id="PR00455">
    <property type="entry name" value="HTHTETR"/>
</dbReference>
<dbReference type="RefSeq" id="WP_104474990.1">
    <property type="nucleotide sequence ID" value="NZ_MPZN01000017.1"/>
</dbReference>
<evidence type="ECO:0000313" key="7">
    <source>
        <dbReference type="EMBL" id="PPL19199.1"/>
    </source>
</evidence>
<evidence type="ECO:0000256" key="4">
    <source>
        <dbReference type="ARBA" id="ARBA00023163"/>
    </source>
</evidence>
<dbReference type="SUPFAM" id="SSF48498">
    <property type="entry name" value="Tetracyclin repressor-like, C-terminal domain"/>
    <property type="match status" value="1"/>
</dbReference>
<dbReference type="PANTHER" id="PTHR47506:SF6">
    <property type="entry name" value="HTH-TYPE TRANSCRIPTIONAL REPRESSOR NEMR"/>
    <property type="match status" value="1"/>
</dbReference>
<evidence type="ECO:0000256" key="1">
    <source>
        <dbReference type="ARBA" id="ARBA00022491"/>
    </source>
</evidence>
<reference evidence="7 8" key="1">
    <citation type="journal article" date="2008" name="Int. J. Syst. Evol. Microbiol.">
        <title>Leifsonia pindariensis sp. nov., isolated from the Pindari glacier of the Indian Himalayas, and emended description of the genus Leifsonia.</title>
        <authorList>
            <person name="Reddy G.S."/>
            <person name="Prabagaran S.R."/>
            <person name="Shivaji S."/>
        </authorList>
    </citation>
    <scope>NUCLEOTIDE SEQUENCE [LARGE SCALE GENOMIC DNA]</scope>
    <source>
        <strain evidence="7 8">PON 10</strain>
    </source>
</reference>
<keyword evidence="1" id="KW-0678">Repressor</keyword>
<feature type="DNA-binding region" description="H-T-H motif" evidence="5">
    <location>
        <begin position="31"/>
        <end position="50"/>
    </location>
</feature>
<gene>
    <name evidence="7" type="ORF">GY24_06975</name>
</gene>
<evidence type="ECO:0000259" key="6">
    <source>
        <dbReference type="PROSITE" id="PS50977"/>
    </source>
</evidence>
<dbReference type="PANTHER" id="PTHR47506">
    <property type="entry name" value="TRANSCRIPTIONAL REGULATORY PROTEIN"/>
    <property type="match status" value="1"/>
</dbReference>
<dbReference type="Gene3D" id="1.10.357.10">
    <property type="entry name" value="Tetracycline Repressor, domain 2"/>
    <property type="match status" value="1"/>
</dbReference>
<evidence type="ECO:0000313" key="8">
    <source>
        <dbReference type="Proteomes" id="UP000237755"/>
    </source>
</evidence>
<name>A0ABX5AXD8_9MICO</name>
<accession>A0ABX5AXD8</accession>
<organism evidence="7 8">
    <name type="scientific">Microterricola pindariensis</name>
    <dbReference type="NCBI Taxonomy" id="478010"/>
    <lineage>
        <taxon>Bacteria</taxon>
        <taxon>Bacillati</taxon>
        <taxon>Actinomycetota</taxon>
        <taxon>Actinomycetes</taxon>
        <taxon>Micrococcales</taxon>
        <taxon>Microbacteriaceae</taxon>
        <taxon>Microterricola</taxon>
    </lineage>
</organism>
<evidence type="ECO:0000256" key="2">
    <source>
        <dbReference type="ARBA" id="ARBA00023015"/>
    </source>
</evidence>
<evidence type="ECO:0000256" key="3">
    <source>
        <dbReference type="ARBA" id="ARBA00023125"/>
    </source>
</evidence>
<dbReference type="InterPro" id="IPR036271">
    <property type="entry name" value="Tet_transcr_reg_TetR-rel_C_sf"/>
</dbReference>
<dbReference type="SUPFAM" id="SSF46689">
    <property type="entry name" value="Homeodomain-like"/>
    <property type="match status" value="1"/>
</dbReference>
<feature type="domain" description="HTH tetR-type" evidence="6">
    <location>
        <begin position="8"/>
        <end position="68"/>
    </location>
</feature>
<proteinExistence type="predicted"/>
<dbReference type="PROSITE" id="PS50977">
    <property type="entry name" value="HTH_TETR_2"/>
    <property type="match status" value="1"/>
</dbReference>